<accession>A0AAU2VFX4</accession>
<dbReference type="AlphaFoldDB" id="A0AAU2VFX4"/>
<dbReference type="EMBL" id="CP108318">
    <property type="protein sequence ID" value="WTW66158.1"/>
    <property type="molecule type" value="Genomic_DNA"/>
</dbReference>
<evidence type="ECO:0008006" key="2">
    <source>
        <dbReference type="Google" id="ProtNLM"/>
    </source>
</evidence>
<protein>
    <recommendedName>
        <fullName evidence="2">Knr4/Smi1-like domain-containing protein</fullName>
    </recommendedName>
</protein>
<gene>
    <name evidence="1" type="ORF">OG549_39110</name>
</gene>
<evidence type="ECO:0000313" key="1">
    <source>
        <dbReference type="EMBL" id="WTW66158.1"/>
    </source>
</evidence>
<name>A0AAU2VFX4_9ACTN</name>
<reference evidence="1" key="1">
    <citation type="submission" date="2022-10" db="EMBL/GenBank/DDBJ databases">
        <title>The complete genomes of actinobacterial strains from the NBC collection.</title>
        <authorList>
            <person name="Joergensen T.S."/>
            <person name="Alvarez Arevalo M."/>
            <person name="Sterndorff E.B."/>
            <person name="Faurdal D."/>
            <person name="Vuksanovic O."/>
            <person name="Mourched A.-S."/>
            <person name="Charusanti P."/>
            <person name="Shaw S."/>
            <person name="Blin K."/>
            <person name="Weber T."/>
        </authorList>
    </citation>
    <scope>NUCLEOTIDE SEQUENCE</scope>
    <source>
        <strain evidence="1">NBC_00003</strain>
    </source>
</reference>
<organism evidence="1">
    <name type="scientific">Streptomyces sp. NBC_00003</name>
    <dbReference type="NCBI Taxonomy" id="2903608"/>
    <lineage>
        <taxon>Bacteria</taxon>
        <taxon>Bacillati</taxon>
        <taxon>Actinomycetota</taxon>
        <taxon>Actinomycetes</taxon>
        <taxon>Kitasatosporales</taxon>
        <taxon>Streptomycetaceae</taxon>
        <taxon>Streptomyces</taxon>
    </lineage>
</organism>
<sequence>MNGTYKDRAEARIRELEAAPGFSVRKYEVAAPAPQSVVDAVRAEAGGHLPAGVEDFYTRVNGFTLDWSYRAPGSEGEPVDQGSVNILPLENVFSDWKDAIWFDSFAGGDRFRAVKPFDLYIPEACAAFRQPPGEPAEDTLYFHYIGESLAELPLTFTQYVDQALNTCGYLGWHTLLSSDTPDNDPTLLRMREIIPGFTDRPFV</sequence>
<proteinExistence type="predicted"/>